<evidence type="ECO:0000313" key="3">
    <source>
        <dbReference type="Proteomes" id="UP000016926"/>
    </source>
</evidence>
<feature type="compositionally biased region" description="Basic and acidic residues" evidence="1">
    <location>
        <begin position="315"/>
        <end position="346"/>
    </location>
</feature>
<name>M7XRM0_RHOT1</name>
<evidence type="ECO:0000313" key="2">
    <source>
        <dbReference type="EMBL" id="EMS22863.1"/>
    </source>
</evidence>
<dbReference type="HOGENOM" id="CLU_767584_0_0_1"/>
<feature type="region of interest" description="Disordered" evidence="1">
    <location>
        <begin position="116"/>
        <end position="361"/>
    </location>
</feature>
<feature type="compositionally biased region" description="Basic and acidic residues" evidence="1">
    <location>
        <begin position="262"/>
        <end position="276"/>
    </location>
</feature>
<dbReference type="EMBL" id="KB722649">
    <property type="protein sequence ID" value="EMS22863.1"/>
    <property type="molecule type" value="Genomic_DNA"/>
</dbReference>
<reference evidence="2 3" key="1">
    <citation type="journal article" date="2012" name="Nat. Commun.">
        <title>A multi-omic map of the lipid-producing yeast Rhodosporidium toruloides.</title>
        <authorList>
            <person name="Zhu Z."/>
            <person name="Zhang S."/>
            <person name="Liu H."/>
            <person name="Shen H."/>
            <person name="Lin X."/>
            <person name="Yang F."/>
            <person name="Zhou Y.J."/>
            <person name="Jin G."/>
            <person name="Ye M."/>
            <person name="Zou H."/>
            <person name="Zou H."/>
            <person name="Zhao Z.K."/>
        </authorList>
    </citation>
    <scope>NUCLEOTIDE SEQUENCE [LARGE SCALE GENOMIC DNA]</scope>
    <source>
        <strain evidence="2 3">NP11</strain>
    </source>
</reference>
<feature type="compositionally biased region" description="Low complexity" evidence="1">
    <location>
        <begin position="151"/>
        <end position="167"/>
    </location>
</feature>
<accession>M7XRM0</accession>
<keyword evidence="3" id="KW-1185">Reference proteome</keyword>
<feature type="compositionally biased region" description="Low complexity" evidence="1">
    <location>
        <begin position="116"/>
        <end position="125"/>
    </location>
</feature>
<dbReference type="Proteomes" id="UP000016926">
    <property type="component" value="Unassembled WGS sequence"/>
</dbReference>
<dbReference type="OrthoDB" id="10541924at2759"/>
<gene>
    <name evidence="2" type="ORF">RHTO_07733</name>
</gene>
<feature type="compositionally biased region" description="Acidic residues" evidence="1">
    <location>
        <begin position="277"/>
        <end position="306"/>
    </location>
</feature>
<protein>
    <submittedName>
        <fullName evidence="2">Uncharacterized protein</fullName>
    </submittedName>
</protein>
<sequence>MPLSASTRGLKFMNRAQPTAPVAPASSAPVPSAAKSSKAAETSKAGVSRQNGAGKAGNVKEEARTDEVKKGDEEGWAGRRVVGSSGRPTIIQESSLLSFPMLSTLSSKRSTTTTTFASASATYSSMPLTSSTVSGRRSYGGANVEIEKLNDPSSHQPTDSPSTSSSTKPRRSKADRASAIVPGEDEGGKKRRKTEDEDELRAGGLRWDDDSGATDGKSGKKQGGFARPAGFEGVKKGDAAKGKGRARQGDLMDAEGSFKWAKKGEMREWDEGKGDSSEGEDEDLLDMSGDDTGTDEDEEDASEVEEMLVQASASKQDKQRQGKTRQERDKRRQEVERAVEREEARRQFGGAGGSKKANSRR</sequence>
<feature type="region of interest" description="Disordered" evidence="1">
    <location>
        <begin position="1"/>
        <end position="88"/>
    </location>
</feature>
<feature type="compositionally biased region" description="Basic and acidic residues" evidence="1">
    <location>
        <begin position="58"/>
        <end position="77"/>
    </location>
</feature>
<feature type="compositionally biased region" description="Polar residues" evidence="1">
    <location>
        <begin position="126"/>
        <end position="135"/>
    </location>
</feature>
<organism evidence="2 3">
    <name type="scientific">Rhodotorula toruloides (strain NP11)</name>
    <name type="common">Yeast</name>
    <name type="synonym">Rhodosporidium toruloides</name>
    <dbReference type="NCBI Taxonomy" id="1130832"/>
    <lineage>
        <taxon>Eukaryota</taxon>
        <taxon>Fungi</taxon>
        <taxon>Dikarya</taxon>
        <taxon>Basidiomycota</taxon>
        <taxon>Pucciniomycotina</taxon>
        <taxon>Microbotryomycetes</taxon>
        <taxon>Sporidiobolales</taxon>
        <taxon>Sporidiobolaceae</taxon>
        <taxon>Rhodotorula</taxon>
    </lineage>
</organism>
<feature type="compositionally biased region" description="Low complexity" evidence="1">
    <location>
        <begin position="18"/>
        <end position="45"/>
    </location>
</feature>
<evidence type="ECO:0000256" key="1">
    <source>
        <dbReference type="SAM" id="MobiDB-lite"/>
    </source>
</evidence>
<proteinExistence type="predicted"/>
<dbReference type="GeneID" id="27371746"/>
<dbReference type="RefSeq" id="XP_016273982.1">
    <property type="nucleotide sequence ID" value="XM_016421389.1"/>
</dbReference>
<dbReference type="AlphaFoldDB" id="M7XRM0"/>